<protein>
    <submittedName>
        <fullName evidence="1">Uncharacterized protein</fullName>
    </submittedName>
</protein>
<name>A0A382SPR5_9ZZZZ</name>
<feature type="non-terminal residue" evidence="1">
    <location>
        <position position="279"/>
    </location>
</feature>
<sequence length="279" mass="31239">MREEQYRSLCEACDRALLAPDATLERVAIPWLHVIREHPVVLAQYMDVVHPSKGIGAWTRRLVRSVRSSVTWGRQILRALRSSGSQWFGRELPHRIDVLVVSHLLNPSQAGQADDFYFGRLPGEMASQGRSVLIALIDHTVKSDAALADEWKDDAVPRVILSRSLDLLAERDFRIRLRREARRLRELAAKEADPSVRRVLLGAAAEALSGGAQSNLRLARQIAALVAELSPKAIVVTFEGHAWERMAFAAARSAQPDVRCVGYQHSVLFLLQHAVRRTL</sequence>
<evidence type="ECO:0000313" key="1">
    <source>
        <dbReference type="EMBL" id="SVD11455.1"/>
    </source>
</evidence>
<gene>
    <name evidence="1" type="ORF">METZ01_LOCUS364309</name>
</gene>
<dbReference type="AlphaFoldDB" id="A0A382SPR5"/>
<proteinExistence type="predicted"/>
<dbReference type="EMBL" id="UINC01130407">
    <property type="protein sequence ID" value="SVD11455.1"/>
    <property type="molecule type" value="Genomic_DNA"/>
</dbReference>
<organism evidence="1">
    <name type="scientific">marine metagenome</name>
    <dbReference type="NCBI Taxonomy" id="408172"/>
    <lineage>
        <taxon>unclassified sequences</taxon>
        <taxon>metagenomes</taxon>
        <taxon>ecological metagenomes</taxon>
    </lineage>
</organism>
<accession>A0A382SPR5</accession>
<reference evidence="1" key="1">
    <citation type="submission" date="2018-05" db="EMBL/GenBank/DDBJ databases">
        <authorList>
            <person name="Lanie J.A."/>
            <person name="Ng W.-L."/>
            <person name="Kazmierczak K.M."/>
            <person name="Andrzejewski T.M."/>
            <person name="Davidsen T.M."/>
            <person name="Wayne K.J."/>
            <person name="Tettelin H."/>
            <person name="Glass J.I."/>
            <person name="Rusch D."/>
            <person name="Podicherti R."/>
            <person name="Tsui H.-C.T."/>
            <person name="Winkler M.E."/>
        </authorList>
    </citation>
    <scope>NUCLEOTIDE SEQUENCE</scope>
</reference>